<keyword evidence="6" id="KW-0460">Magnesium</keyword>
<keyword evidence="10" id="KW-0238">DNA-binding</keyword>
<dbReference type="GO" id="GO:0003677">
    <property type="term" value="F:DNA binding"/>
    <property type="evidence" value="ECO:0007669"/>
    <property type="project" value="UniProtKB-KW"/>
</dbReference>
<dbReference type="Pfam" id="PF13976">
    <property type="entry name" value="gag_pre-integrs"/>
    <property type="match status" value="1"/>
</dbReference>
<keyword evidence="1" id="KW-0548">Nucleotidyltransferase</keyword>
<feature type="region of interest" description="Disordered" evidence="12">
    <location>
        <begin position="342"/>
        <end position="367"/>
    </location>
</feature>
<evidence type="ECO:0000256" key="8">
    <source>
        <dbReference type="ARBA" id="ARBA00022918"/>
    </source>
</evidence>
<dbReference type="Proteomes" id="UP000178912">
    <property type="component" value="Unassembled WGS sequence"/>
</dbReference>
<keyword evidence="15" id="KW-1185">Reference proteome</keyword>
<dbReference type="GO" id="GO:0046872">
    <property type="term" value="F:metal ion binding"/>
    <property type="evidence" value="ECO:0007669"/>
    <property type="project" value="UniProtKB-KW"/>
</dbReference>
<evidence type="ECO:0000256" key="10">
    <source>
        <dbReference type="ARBA" id="ARBA00023125"/>
    </source>
</evidence>
<dbReference type="EMBL" id="FJUX01000012">
    <property type="protein sequence ID" value="CZS92388.1"/>
    <property type="molecule type" value="Genomic_DNA"/>
</dbReference>
<keyword evidence="9" id="KW-0808">Transferase</keyword>
<evidence type="ECO:0000256" key="11">
    <source>
        <dbReference type="ARBA" id="ARBA00023172"/>
    </source>
</evidence>
<dbReference type="GO" id="GO:0003964">
    <property type="term" value="F:RNA-directed DNA polymerase activity"/>
    <property type="evidence" value="ECO:0007669"/>
    <property type="project" value="UniProtKB-KW"/>
</dbReference>
<accession>A0A1E1K2R2</accession>
<dbReference type="PANTHER" id="PTHR42648:SF11">
    <property type="entry name" value="TRANSPOSON TY4-P GAG-POL POLYPROTEIN"/>
    <property type="match status" value="1"/>
</dbReference>
<keyword evidence="4" id="KW-0255">Endonuclease</keyword>
<dbReference type="GO" id="GO:0015074">
    <property type="term" value="P:DNA integration"/>
    <property type="evidence" value="ECO:0007669"/>
    <property type="project" value="UniProtKB-KW"/>
</dbReference>
<dbReference type="AlphaFoldDB" id="A0A1E1K2R2"/>
<dbReference type="InterPro" id="IPR039537">
    <property type="entry name" value="Retrotran_Ty1/copia-like"/>
</dbReference>
<name>A0A1E1K2R2_9HELO</name>
<evidence type="ECO:0000256" key="2">
    <source>
        <dbReference type="ARBA" id="ARBA00022722"/>
    </source>
</evidence>
<proteinExistence type="predicted"/>
<evidence type="ECO:0000256" key="6">
    <source>
        <dbReference type="ARBA" id="ARBA00022842"/>
    </source>
</evidence>
<dbReference type="GO" id="GO:0006310">
    <property type="term" value="P:DNA recombination"/>
    <property type="evidence" value="ECO:0007669"/>
    <property type="project" value="UniProtKB-KW"/>
</dbReference>
<keyword evidence="3" id="KW-0479">Metal-binding</keyword>
<dbReference type="InterPro" id="IPR012337">
    <property type="entry name" value="RNaseH-like_sf"/>
</dbReference>
<feature type="compositionally biased region" description="Acidic residues" evidence="12">
    <location>
        <begin position="276"/>
        <end position="292"/>
    </location>
</feature>
<evidence type="ECO:0000313" key="15">
    <source>
        <dbReference type="Proteomes" id="UP000178912"/>
    </source>
</evidence>
<evidence type="ECO:0000256" key="7">
    <source>
        <dbReference type="ARBA" id="ARBA00022908"/>
    </source>
</evidence>
<keyword evidence="5" id="KW-0378">Hydrolase</keyword>
<dbReference type="InterPro" id="IPR036397">
    <property type="entry name" value="RNaseH_sf"/>
</dbReference>
<feature type="domain" description="GAG-pre-integrase" evidence="13">
    <location>
        <begin position="6"/>
        <end position="58"/>
    </location>
</feature>
<keyword evidence="8" id="KW-0695">RNA-directed DNA polymerase</keyword>
<evidence type="ECO:0000256" key="3">
    <source>
        <dbReference type="ARBA" id="ARBA00022723"/>
    </source>
</evidence>
<sequence length="429" mass="48816">MIPAVNFDDNVWKWHRRLGHLRFQSMRTLLRHSDGIDLTDTQIKAKLKAICPVCAVTKALVHFPREPAKRRATNESYVNKGDVVDVFKKLHKRSEQSEGIIIRAYRFDGEFQVGEITNWLERKNIRIEPTITYQLYMNGVAERGMRTLREKAAIMMQEAHLSFKDKKTPWESRYGSKPTFGRERIWDSRAYVTLPPAKGRVGRDRALKIHEPRGWLGYFVGCEAESICLVYSEEKHRIFRLGVARVEDGEGLMDNHDSPTTTDRLAELRTVIPDTASDEASDEAPDEDDDLNDLDHNEDLPDTFPSSQPNLDFMENDILLQSDQEIDNDDFGHTTAHIEESSDLNDIYVFDPDSDEEEDPPSGNGETVSKYFAGLAFAKGNFPPRNFEADAAGADLSKFSKCSRCFLKTADVVGLHAQFLRRPSTNAVQ</sequence>
<evidence type="ECO:0000256" key="9">
    <source>
        <dbReference type="ARBA" id="ARBA00022932"/>
    </source>
</evidence>
<dbReference type="InterPro" id="IPR025724">
    <property type="entry name" value="GAG-pre-integrase_dom"/>
</dbReference>
<evidence type="ECO:0000256" key="12">
    <source>
        <dbReference type="SAM" id="MobiDB-lite"/>
    </source>
</evidence>
<dbReference type="OrthoDB" id="3432594at2759"/>
<dbReference type="Gene3D" id="3.30.420.10">
    <property type="entry name" value="Ribonuclease H-like superfamily/Ribonuclease H"/>
    <property type="match status" value="1"/>
</dbReference>
<reference evidence="15" key="1">
    <citation type="submission" date="2016-03" db="EMBL/GenBank/DDBJ databases">
        <authorList>
            <person name="Guldener U."/>
        </authorList>
    </citation>
    <scope>NUCLEOTIDE SEQUENCE [LARGE SCALE GENOMIC DNA]</scope>
    <source>
        <strain evidence="15">04CH-RAC-A.6.1</strain>
    </source>
</reference>
<organism evidence="14 15">
    <name type="scientific">Rhynchosporium agropyri</name>
    <dbReference type="NCBI Taxonomy" id="914238"/>
    <lineage>
        <taxon>Eukaryota</taxon>
        <taxon>Fungi</taxon>
        <taxon>Dikarya</taxon>
        <taxon>Ascomycota</taxon>
        <taxon>Pezizomycotina</taxon>
        <taxon>Leotiomycetes</taxon>
        <taxon>Helotiales</taxon>
        <taxon>Ploettnerulaceae</taxon>
        <taxon>Rhynchosporium</taxon>
    </lineage>
</organism>
<keyword evidence="9" id="KW-0239">DNA-directed DNA polymerase</keyword>
<keyword evidence="7" id="KW-0229">DNA integration</keyword>
<keyword evidence="2" id="KW-0540">Nuclease</keyword>
<evidence type="ECO:0000259" key="13">
    <source>
        <dbReference type="Pfam" id="PF13976"/>
    </source>
</evidence>
<evidence type="ECO:0000313" key="14">
    <source>
        <dbReference type="EMBL" id="CZS92388.1"/>
    </source>
</evidence>
<protein>
    <recommendedName>
        <fullName evidence="13">GAG-pre-integrase domain-containing protein</fullName>
    </recommendedName>
</protein>
<evidence type="ECO:0000256" key="5">
    <source>
        <dbReference type="ARBA" id="ARBA00022801"/>
    </source>
</evidence>
<dbReference type="GO" id="GO:0003887">
    <property type="term" value="F:DNA-directed DNA polymerase activity"/>
    <property type="evidence" value="ECO:0007669"/>
    <property type="project" value="UniProtKB-KW"/>
</dbReference>
<evidence type="ECO:0000256" key="1">
    <source>
        <dbReference type="ARBA" id="ARBA00022695"/>
    </source>
</evidence>
<dbReference type="GO" id="GO:0004519">
    <property type="term" value="F:endonuclease activity"/>
    <property type="evidence" value="ECO:0007669"/>
    <property type="project" value="UniProtKB-KW"/>
</dbReference>
<gene>
    <name evidence="14" type="ORF">RAG0_02815</name>
</gene>
<dbReference type="GO" id="GO:0016787">
    <property type="term" value="F:hydrolase activity"/>
    <property type="evidence" value="ECO:0007669"/>
    <property type="project" value="UniProtKB-KW"/>
</dbReference>
<keyword evidence="11" id="KW-0233">DNA recombination</keyword>
<dbReference type="SUPFAM" id="SSF53098">
    <property type="entry name" value="Ribonuclease H-like"/>
    <property type="match status" value="1"/>
</dbReference>
<evidence type="ECO:0000256" key="4">
    <source>
        <dbReference type="ARBA" id="ARBA00022759"/>
    </source>
</evidence>
<feature type="region of interest" description="Disordered" evidence="12">
    <location>
        <begin position="273"/>
        <end position="311"/>
    </location>
</feature>
<dbReference type="PANTHER" id="PTHR42648">
    <property type="entry name" value="TRANSPOSASE, PUTATIVE-RELATED"/>
    <property type="match status" value="1"/>
</dbReference>